<keyword evidence="13" id="KW-1185">Reference proteome</keyword>
<dbReference type="EMBL" id="AGNL01046440">
    <property type="protein sequence ID" value="EJK47948.1"/>
    <property type="molecule type" value="Genomic_DNA"/>
</dbReference>
<evidence type="ECO:0000256" key="8">
    <source>
        <dbReference type="ARBA" id="ARBA00022776"/>
    </source>
</evidence>
<dbReference type="GO" id="GO:0003682">
    <property type="term" value="F:chromatin binding"/>
    <property type="evidence" value="ECO:0007669"/>
    <property type="project" value="TreeGrafter"/>
</dbReference>
<dbReference type="GO" id="GO:0000796">
    <property type="term" value="C:condensin complex"/>
    <property type="evidence" value="ECO:0007669"/>
    <property type="project" value="InterPro"/>
</dbReference>
<keyword evidence="9" id="KW-0226">DNA condensation</keyword>
<feature type="region of interest" description="Disordered" evidence="11">
    <location>
        <begin position="1"/>
        <end position="44"/>
    </location>
</feature>
<feature type="compositionally biased region" description="Gly residues" evidence="11">
    <location>
        <begin position="599"/>
        <end position="608"/>
    </location>
</feature>
<feature type="compositionally biased region" description="Basic residues" evidence="11">
    <location>
        <begin position="1"/>
        <end position="12"/>
    </location>
</feature>
<keyword evidence="10" id="KW-0131">Cell cycle</keyword>
<dbReference type="GO" id="GO:0051301">
    <property type="term" value="P:cell division"/>
    <property type="evidence" value="ECO:0007669"/>
    <property type="project" value="UniProtKB-KW"/>
</dbReference>
<feature type="region of interest" description="Disordered" evidence="11">
    <location>
        <begin position="506"/>
        <end position="541"/>
    </location>
</feature>
<dbReference type="GO" id="GO:0007076">
    <property type="term" value="P:mitotic chromosome condensation"/>
    <property type="evidence" value="ECO:0007669"/>
    <property type="project" value="InterPro"/>
</dbReference>
<evidence type="ECO:0000256" key="2">
    <source>
        <dbReference type="ARBA" id="ARBA00004496"/>
    </source>
</evidence>
<feature type="compositionally biased region" description="Basic residues" evidence="11">
    <location>
        <begin position="510"/>
        <end position="521"/>
    </location>
</feature>
<evidence type="ECO:0000313" key="13">
    <source>
        <dbReference type="Proteomes" id="UP000266841"/>
    </source>
</evidence>
<evidence type="ECO:0000256" key="1">
    <source>
        <dbReference type="ARBA" id="ARBA00004286"/>
    </source>
</evidence>
<reference evidence="12 13" key="1">
    <citation type="journal article" date="2012" name="Genome Biol.">
        <title>Genome and low-iron response of an oceanic diatom adapted to chronic iron limitation.</title>
        <authorList>
            <person name="Lommer M."/>
            <person name="Specht M."/>
            <person name="Roy A.S."/>
            <person name="Kraemer L."/>
            <person name="Andreson R."/>
            <person name="Gutowska M.A."/>
            <person name="Wolf J."/>
            <person name="Bergner S.V."/>
            <person name="Schilhabel M.B."/>
            <person name="Klostermeier U.C."/>
            <person name="Beiko R.G."/>
            <person name="Rosenstiel P."/>
            <person name="Hippler M."/>
            <person name="Laroche J."/>
        </authorList>
    </citation>
    <scope>NUCLEOTIDE SEQUENCE [LARGE SCALE GENOMIC DNA]</scope>
    <source>
        <strain evidence="12 13">CCMP1005</strain>
    </source>
</reference>
<keyword evidence="5" id="KW-0158">Chromosome</keyword>
<evidence type="ECO:0000256" key="3">
    <source>
        <dbReference type="ARBA" id="ARBA00009471"/>
    </source>
</evidence>
<comment type="subcellular location">
    <subcellularLocation>
        <location evidence="1">Chromosome</location>
    </subcellularLocation>
    <subcellularLocation>
        <location evidence="2">Cytoplasm</location>
    </subcellularLocation>
</comment>
<feature type="compositionally biased region" description="Basic and acidic residues" evidence="11">
    <location>
        <begin position="85"/>
        <end position="98"/>
    </location>
</feature>
<evidence type="ECO:0000313" key="12">
    <source>
        <dbReference type="EMBL" id="EJK47948.1"/>
    </source>
</evidence>
<evidence type="ECO:0000256" key="9">
    <source>
        <dbReference type="ARBA" id="ARBA00023067"/>
    </source>
</evidence>
<feature type="compositionally biased region" description="Basic and acidic residues" evidence="11">
    <location>
        <begin position="462"/>
        <end position="473"/>
    </location>
</feature>
<evidence type="ECO:0000256" key="5">
    <source>
        <dbReference type="ARBA" id="ARBA00022454"/>
    </source>
</evidence>
<dbReference type="eggNOG" id="KOG2328">
    <property type="taxonomic scope" value="Eukaryota"/>
</dbReference>
<feature type="compositionally biased region" description="Acidic residues" evidence="11">
    <location>
        <begin position="611"/>
        <end position="629"/>
    </location>
</feature>
<protein>
    <recommendedName>
        <fullName evidence="4">Condensin complex subunit 2</fullName>
    </recommendedName>
</protein>
<keyword evidence="6" id="KW-0963">Cytoplasm</keyword>
<feature type="region of interest" description="Disordered" evidence="11">
    <location>
        <begin position="447"/>
        <end position="491"/>
    </location>
</feature>
<sequence>EHGQVHRRRRRSVTVGAIPGRHAHEAERRGRPPSGPADEVQGRTGRVNFAKASCTLDASVKIYSYRVDDVHLSSYRVLANLNRSDTNKGRAGGDHEDGGAEDGEEAGGGRKSMRRQRRAGPTETIESNLANINMSKLDSAYDIDPLFHKMSKSFDEGGAKGLLLGNLGVSTSGCHVVFDSKEATADTRGAAAGKPELEKIEEGAEENEAEDGCTAEDNMADAGPAWKESQIDITNLSAKLEQMLASYGHETSATVPFVPQLESLRQDYARLEEEGYGVDEYSSMAVGRKRLKLYDADEEDEREAEKSIHEMSMARSTGSLLGMTFDTNFRLSMDPTEAGPGGDIVGGDDFVGEGEFAPDFGGGDDVSFGGGDGEFAPDLGGGDDGGFSADGGGTDFGSGSSRHDSARVLLDALCSGDAFYEGGAESDYAFFDLKKLEKATDGNLWAGSQHWKKRPNAAKSAKKGDGGKKKVAFDNDDAGGDEKKKRKTKAKARVIIDFSEPPDVNAIFEKKKKKPARKTKKAPKDPYQMSRTEKDYLLPPDAGVDISQLTRLFSRPNAVVRRTVPDSKGDGPVGKTVGFVDVEENPLGFDVNDGDDADFGGGDDGGFTFGYDDEDPAAGPAQEDDNADYNLDDFDEVRKVEKIEVNYATVAKKVDVRRLKRDLWAELEEKTAWVVPEKLEDPIEDNAEDDIFDEEDKNKMEGEPQYVSFKNTVEKLDSAQSQSDVTVSFYFICCLHLANEKGLKLESTGLDDFTVSLDDGSAPTFGDFGDFSQTANKLRGKREAVKNVVNYVEDSEGE</sequence>
<evidence type="ECO:0000256" key="4">
    <source>
        <dbReference type="ARBA" id="ARBA00016065"/>
    </source>
</evidence>
<organism evidence="12 13">
    <name type="scientific">Thalassiosira oceanica</name>
    <name type="common">Marine diatom</name>
    <dbReference type="NCBI Taxonomy" id="159749"/>
    <lineage>
        <taxon>Eukaryota</taxon>
        <taxon>Sar</taxon>
        <taxon>Stramenopiles</taxon>
        <taxon>Ochrophyta</taxon>
        <taxon>Bacillariophyta</taxon>
        <taxon>Coscinodiscophyceae</taxon>
        <taxon>Thalassiosirophycidae</taxon>
        <taxon>Thalassiosirales</taxon>
        <taxon>Thalassiosiraceae</taxon>
        <taxon>Thalassiosira</taxon>
    </lineage>
</organism>
<dbReference type="AlphaFoldDB" id="K0R4E2"/>
<dbReference type="Proteomes" id="UP000266841">
    <property type="component" value="Unassembled WGS sequence"/>
</dbReference>
<dbReference type="Pfam" id="PF05786">
    <property type="entry name" value="Cnd2"/>
    <property type="match status" value="1"/>
</dbReference>
<dbReference type="PANTHER" id="PTHR13108:SF9">
    <property type="entry name" value="CONDENSIN COMPLEX SUBUNIT 2"/>
    <property type="match status" value="1"/>
</dbReference>
<dbReference type="OrthoDB" id="362021at2759"/>
<gene>
    <name evidence="12" type="ORF">THAOC_33297</name>
</gene>
<accession>K0R4E2</accession>
<keyword evidence="7" id="KW-0132">Cell division</keyword>
<dbReference type="InterPro" id="IPR022816">
    <property type="entry name" value="Condensin_barren_su2"/>
</dbReference>
<dbReference type="PANTHER" id="PTHR13108">
    <property type="entry name" value="CONDENSIN COMPLEX SUBUNIT 2"/>
    <property type="match status" value="1"/>
</dbReference>
<proteinExistence type="inferred from homology"/>
<comment type="similarity">
    <text evidence="3">Belongs to the CND2 (condensin subunit 2) family.</text>
</comment>
<keyword evidence="8" id="KW-0498">Mitosis</keyword>
<evidence type="ECO:0000256" key="10">
    <source>
        <dbReference type="ARBA" id="ARBA00023306"/>
    </source>
</evidence>
<feature type="non-terminal residue" evidence="12">
    <location>
        <position position="1"/>
    </location>
</feature>
<dbReference type="OMA" id="FRKTCAD"/>
<feature type="region of interest" description="Disordered" evidence="11">
    <location>
        <begin position="84"/>
        <end position="124"/>
    </location>
</feature>
<evidence type="ECO:0000256" key="6">
    <source>
        <dbReference type="ARBA" id="ARBA00022490"/>
    </source>
</evidence>
<dbReference type="GO" id="GO:0005737">
    <property type="term" value="C:cytoplasm"/>
    <property type="evidence" value="ECO:0007669"/>
    <property type="project" value="UniProtKB-SubCell"/>
</dbReference>
<comment type="caution">
    <text evidence="12">The sequence shown here is derived from an EMBL/GenBank/DDBJ whole genome shotgun (WGS) entry which is preliminary data.</text>
</comment>
<name>K0R4E2_THAOC</name>
<feature type="region of interest" description="Disordered" evidence="11">
    <location>
        <begin position="590"/>
        <end position="629"/>
    </location>
</feature>
<evidence type="ECO:0000256" key="11">
    <source>
        <dbReference type="SAM" id="MobiDB-lite"/>
    </source>
</evidence>
<evidence type="ECO:0000256" key="7">
    <source>
        <dbReference type="ARBA" id="ARBA00022618"/>
    </source>
</evidence>